<evidence type="ECO:0000313" key="3">
    <source>
        <dbReference type="EMBL" id="MBB2154767.1"/>
    </source>
</evidence>
<gene>
    <name evidence="3" type="ORF">HLH33_00325</name>
</gene>
<dbReference type="Proteomes" id="UP000550787">
    <property type="component" value="Unassembled WGS sequence"/>
</dbReference>
<accession>A0A7W4FBU5</accession>
<feature type="domain" description="AsmA" evidence="2">
    <location>
        <begin position="488"/>
        <end position="686"/>
    </location>
</feature>
<comment type="caution">
    <text evidence="3">The sequence shown here is derived from an EMBL/GenBank/DDBJ whole genome shotgun (WGS) entry which is preliminary data.</text>
</comment>
<sequence>MADRNGGQPMTGPGARSGRGRAWLLASVAAVVLVAGSATMAARAMIDPASLRQQAVAAVWRQTGRVLRVGALDVRILPYPSVSVRDLALSDMAGGARPDMLTATGLDARLAILPLLHHEIRLEDVRLTHPDLLVERMADGRANWQMHPQPDTAPAASNPGGSSHSARWAVRIGSVRVRDAVVTWDDRQAHGTGTVALDRVALDGLTGSAPSFDVQGHRPADAGAGFTMQGQVGPLVTPSSDPWKVRVQAAFLLDGQPGGSLGLDGALSDPAHLRGYDVTLHATAGQVSGLNRLFVHAGLPDVRNVDLAARIVDMADGDAAPQPGLRMLHLRAGPVDAGQVVPALRLDHLAIDAPTPADHMTIQAAGTYGARPFDLHGTVGTLSETIAAARSRLGSPMPLDLSGDVAGAALHGGGSIGGGQSDLDLHVAADRLALPGDRVLDHLTADAHVAMQGGDSVRLSGLRVDATQMALAGGLDFTRHGGTGGVPLLGGRIRADRLDLDALHITAPHAAAPTPRAPAPDTTAPAAPAPAPAPADAVLPFDRLRRMNIDLDLAASQLRLNGDDYHDALAHVLLRGGRLVIDPLRADGAGRHLNGTITVDASGDVPRLSASVGSLVLPAEWVAAQAGIPASVHGALQMVGVLDTQGTTRAALRSALAGHLGLSLVNGQIDGAALGRLLGPGAAGAAQDALAGLRCFGVHMALGGGQATLDTIGMQTRRLSVTGHGTVGLVRQDLDLHLVPQLLIGSTGAAMPVEIGGTIQAPQPRLDPAGAGRRFVLTIGPSSGIADPCPAALQAAREGQPGPAPGAAPKAKAPKVMDMLRGLGLFR</sequence>
<dbReference type="AlphaFoldDB" id="A0A7W4FBU5"/>
<dbReference type="PANTHER" id="PTHR30441">
    <property type="entry name" value="DUF748 DOMAIN-CONTAINING PROTEIN"/>
    <property type="match status" value="1"/>
</dbReference>
<name>A0A7W4FBU5_GLUDI</name>
<evidence type="ECO:0000313" key="4">
    <source>
        <dbReference type="Proteomes" id="UP000550787"/>
    </source>
</evidence>
<dbReference type="PANTHER" id="PTHR30441:SF4">
    <property type="entry name" value="PROTEIN ASMA"/>
    <property type="match status" value="1"/>
</dbReference>
<feature type="compositionally biased region" description="Low complexity" evidence="1">
    <location>
        <begin position="510"/>
        <end position="526"/>
    </location>
</feature>
<dbReference type="InterPro" id="IPR007844">
    <property type="entry name" value="AsmA"/>
</dbReference>
<protein>
    <submittedName>
        <fullName evidence="3">AsmA family protein</fullName>
    </submittedName>
</protein>
<evidence type="ECO:0000259" key="2">
    <source>
        <dbReference type="Pfam" id="PF05170"/>
    </source>
</evidence>
<dbReference type="InterPro" id="IPR052894">
    <property type="entry name" value="AsmA-related"/>
</dbReference>
<feature type="region of interest" description="Disordered" evidence="1">
    <location>
        <begin position="510"/>
        <end position="533"/>
    </location>
</feature>
<evidence type="ECO:0000256" key="1">
    <source>
        <dbReference type="SAM" id="MobiDB-lite"/>
    </source>
</evidence>
<proteinExistence type="predicted"/>
<feature type="region of interest" description="Disordered" evidence="1">
    <location>
        <begin position="144"/>
        <end position="165"/>
    </location>
</feature>
<dbReference type="GO" id="GO:0005886">
    <property type="term" value="C:plasma membrane"/>
    <property type="evidence" value="ECO:0007669"/>
    <property type="project" value="TreeGrafter"/>
</dbReference>
<dbReference type="GO" id="GO:0090313">
    <property type="term" value="P:regulation of protein targeting to membrane"/>
    <property type="evidence" value="ECO:0007669"/>
    <property type="project" value="TreeGrafter"/>
</dbReference>
<feature type="domain" description="AsmA" evidence="2">
    <location>
        <begin position="21"/>
        <end position="189"/>
    </location>
</feature>
<dbReference type="Pfam" id="PF05170">
    <property type="entry name" value="AsmA"/>
    <property type="match status" value="2"/>
</dbReference>
<organism evidence="3 4">
    <name type="scientific">Gluconacetobacter diazotrophicus</name>
    <name type="common">Acetobacter diazotrophicus</name>
    <dbReference type="NCBI Taxonomy" id="33996"/>
    <lineage>
        <taxon>Bacteria</taxon>
        <taxon>Pseudomonadati</taxon>
        <taxon>Pseudomonadota</taxon>
        <taxon>Alphaproteobacteria</taxon>
        <taxon>Acetobacterales</taxon>
        <taxon>Acetobacteraceae</taxon>
        <taxon>Gluconacetobacter</taxon>
    </lineage>
</organism>
<dbReference type="EMBL" id="JABEQG010000001">
    <property type="protein sequence ID" value="MBB2154767.1"/>
    <property type="molecule type" value="Genomic_DNA"/>
</dbReference>
<reference evidence="3 4" key="1">
    <citation type="submission" date="2020-04" db="EMBL/GenBank/DDBJ databases">
        <title>Description of novel Gluconacetobacter.</title>
        <authorList>
            <person name="Sombolestani A."/>
        </authorList>
    </citation>
    <scope>NUCLEOTIDE SEQUENCE [LARGE SCALE GENOMIC DNA]</scope>
    <source>
        <strain evidence="3 4">LMG 7603</strain>
    </source>
</reference>